<dbReference type="InterPro" id="IPR002347">
    <property type="entry name" value="SDR_fam"/>
</dbReference>
<dbReference type="InterPro" id="IPR036291">
    <property type="entry name" value="NAD(P)-bd_dom_sf"/>
</dbReference>
<name>A0A9W6RK21_9ACTN</name>
<reference evidence="4" key="1">
    <citation type="submission" date="2023-03" db="EMBL/GenBank/DDBJ databases">
        <title>Actinoallomurus iriomotensis NBRC 103681.</title>
        <authorList>
            <person name="Ichikawa N."/>
            <person name="Sato H."/>
            <person name="Tonouchi N."/>
        </authorList>
    </citation>
    <scope>NUCLEOTIDE SEQUENCE</scope>
    <source>
        <strain evidence="4">NBRC 103681</strain>
    </source>
</reference>
<evidence type="ECO:0000256" key="1">
    <source>
        <dbReference type="ARBA" id="ARBA00006484"/>
    </source>
</evidence>
<gene>
    <name evidence="4" type="ORF">Airi01_035770</name>
</gene>
<keyword evidence="2" id="KW-0560">Oxidoreductase</keyword>
<proteinExistence type="inferred from homology"/>
<evidence type="ECO:0000313" key="5">
    <source>
        <dbReference type="Proteomes" id="UP001165135"/>
    </source>
</evidence>
<dbReference type="Gene3D" id="3.40.50.720">
    <property type="entry name" value="NAD(P)-binding Rossmann-like Domain"/>
    <property type="match status" value="1"/>
</dbReference>
<dbReference type="EMBL" id="BSTJ01000004">
    <property type="protein sequence ID" value="GLY75310.1"/>
    <property type="molecule type" value="Genomic_DNA"/>
</dbReference>
<dbReference type="PRINTS" id="PR00080">
    <property type="entry name" value="SDRFAMILY"/>
</dbReference>
<dbReference type="GO" id="GO:0016491">
    <property type="term" value="F:oxidoreductase activity"/>
    <property type="evidence" value="ECO:0007669"/>
    <property type="project" value="UniProtKB-KW"/>
</dbReference>
<dbReference type="PANTHER" id="PTHR43976:SF16">
    <property type="entry name" value="SHORT-CHAIN DEHYDROGENASE_REDUCTASE FAMILY PROTEIN"/>
    <property type="match status" value="1"/>
</dbReference>
<comment type="similarity">
    <text evidence="1 3">Belongs to the short-chain dehydrogenases/reductases (SDR) family.</text>
</comment>
<dbReference type="Proteomes" id="UP001165135">
    <property type="component" value="Unassembled WGS sequence"/>
</dbReference>
<dbReference type="PRINTS" id="PR00081">
    <property type="entry name" value="GDHRDH"/>
</dbReference>
<protein>
    <submittedName>
        <fullName evidence="4">Short-chain dehydrogenase</fullName>
    </submittedName>
</protein>
<dbReference type="PANTHER" id="PTHR43976">
    <property type="entry name" value="SHORT CHAIN DEHYDROGENASE"/>
    <property type="match status" value="1"/>
</dbReference>
<evidence type="ECO:0000256" key="2">
    <source>
        <dbReference type="ARBA" id="ARBA00023002"/>
    </source>
</evidence>
<evidence type="ECO:0000256" key="3">
    <source>
        <dbReference type="RuleBase" id="RU000363"/>
    </source>
</evidence>
<organism evidence="4 5">
    <name type="scientific">Actinoallomurus iriomotensis</name>
    <dbReference type="NCBI Taxonomy" id="478107"/>
    <lineage>
        <taxon>Bacteria</taxon>
        <taxon>Bacillati</taxon>
        <taxon>Actinomycetota</taxon>
        <taxon>Actinomycetes</taxon>
        <taxon>Streptosporangiales</taxon>
        <taxon>Thermomonosporaceae</taxon>
        <taxon>Actinoallomurus</taxon>
    </lineage>
</organism>
<dbReference type="NCBIfam" id="NF006119">
    <property type="entry name" value="PRK08264.1-5"/>
    <property type="match status" value="1"/>
</dbReference>
<dbReference type="SUPFAM" id="SSF51735">
    <property type="entry name" value="NAD(P)-binding Rossmann-fold domains"/>
    <property type="match status" value="1"/>
</dbReference>
<accession>A0A9W6RK21</accession>
<evidence type="ECO:0000313" key="4">
    <source>
        <dbReference type="EMBL" id="GLY75310.1"/>
    </source>
</evidence>
<dbReference type="AlphaFoldDB" id="A0A9W6RK21"/>
<sequence>MKMAGSTAFVTGANRGLGRRFAEQLVARGATVYGGVRNVASLDVPGVIPVAIDVTDAASVAAAAERASGVSLLINNAGSYTGASVSDGSLQDIRLEMETHYFGTLTVSRAFAPQLADSGGGTILNVLSVLSWVTYPGYSGYAAAKSAQWSLTNALRLELAAQGTSVAALHVGYMDTDMVASVDAPKSDPAAIAALSLDALEEGSIEIIADEDARRVRANLAGGAARLYPAAG</sequence>
<dbReference type="InterPro" id="IPR051911">
    <property type="entry name" value="SDR_oxidoreductase"/>
</dbReference>
<comment type="caution">
    <text evidence="4">The sequence shown here is derived from an EMBL/GenBank/DDBJ whole genome shotgun (WGS) entry which is preliminary data.</text>
</comment>
<dbReference type="Pfam" id="PF00106">
    <property type="entry name" value="adh_short"/>
    <property type="match status" value="1"/>
</dbReference>